<keyword evidence="2" id="KW-1185">Reference proteome</keyword>
<organism evidence="1 2">
    <name type="scientific">Mortierella hygrophila</name>
    <dbReference type="NCBI Taxonomy" id="979708"/>
    <lineage>
        <taxon>Eukaryota</taxon>
        <taxon>Fungi</taxon>
        <taxon>Fungi incertae sedis</taxon>
        <taxon>Mucoromycota</taxon>
        <taxon>Mortierellomycotina</taxon>
        <taxon>Mortierellomycetes</taxon>
        <taxon>Mortierellales</taxon>
        <taxon>Mortierellaceae</taxon>
        <taxon>Mortierella</taxon>
    </lineage>
</organism>
<comment type="caution">
    <text evidence="1">The sequence shown here is derived from an EMBL/GenBank/DDBJ whole genome shotgun (WGS) entry which is preliminary data.</text>
</comment>
<proteinExistence type="predicted"/>
<evidence type="ECO:0000313" key="2">
    <source>
        <dbReference type="Proteomes" id="UP000723463"/>
    </source>
</evidence>
<protein>
    <submittedName>
        <fullName evidence="1">Uncharacterized protein</fullName>
    </submittedName>
</protein>
<accession>A0A9P6JXD4</accession>
<gene>
    <name evidence="1" type="ORF">EC957_010360</name>
</gene>
<sequence length="110" mass="12489">MAKVPQTVGTSIRDMSRSLNVYNMLQDFADTQDTERTLLLRHELARELNNPVQHIYTPQDLDNAHAAKPATRPLLRDFEQTKANSEDRTITVLWQTKSAISFSHVILGQG</sequence>
<dbReference type="Proteomes" id="UP000723463">
    <property type="component" value="Unassembled WGS sequence"/>
</dbReference>
<reference evidence="1" key="1">
    <citation type="journal article" date="2020" name="Fungal Divers.">
        <title>Resolving the Mortierellaceae phylogeny through synthesis of multi-gene phylogenetics and phylogenomics.</title>
        <authorList>
            <person name="Vandepol N."/>
            <person name="Liber J."/>
            <person name="Desiro A."/>
            <person name="Na H."/>
            <person name="Kennedy M."/>
            <person name="Barry K."/>
            <person name="Grigoriev I.V."/>
            <person name="Miller A.N."/>
            <person name="O'Donnell K."/>
            <person name="Stajich J.E."/>
            <person name="Bonito G."/>
        </authorList>
    </citation>
    <scope>NUCLEOTIDE SEQUENCE</scope>
    <source>
        <strain evidence="1">NRRL 2591</strain>
    </source>
</reference>
<evidence type="ECO:0000313" key="1">
    <source>
        <dbReference type="EMBL" id="KAF9536595.1"/>
    </source>
</evidence>
<dbReference type="AlphaFoldDB" id="A0A9P6JXD4"/>
<dbReference type="EMBL" id="JAAAXW010000632">
    <property type="protein sequence ID" value="KAF9536595.1"/>
    <property type="molecule type" value="Genomic_DNA"/>
</dbReference>
<name>A0A9P6JXD4_9FUNG</name>